<dbReference type="GO" id="GO:0016151">
    <property type="term" value="F:nickel cation binding"/>
    <property type="evidence" value="ECO:0007669"/>
    <property type="project" value="UniProtKB-UniRule"/>
</dbReference>
<keyword evidence="3" id="KW-0996">Nickel insertion</keyword>
<feature type="region of interest" description="Disordered" evidence="4">
    <location>
        <begin position="158"/>
        <end position="180"/>
    </location>
</feature>
<proteinExistence type="inferred from homology"/>
<feature type="compositionally biased region" description="Basic and acidic residues" evidence="4">
    <location>
        <begin position="167"/>
        <end position="177"/>
    </location>
</feature>
<dbReference type="InterPro" id="IPR002669">
    <property type="entry name" value="UreD"/>
</dbReference>
<evidence type="ECO:0000256" key="2">
    <source>
        <dbReference type="ARBA" id="ARBA00023186"/>
    </source>
</evidence>
<dbReference type="Proteomes" id="UP000067206">
    <property type="component" value="Chromosome"/>
</dbReference>
<dbReference type="PATRIC" id="fig|1682.24.peg.746"/>
<accession>A0A0M4LHB5</accession>
<name>A0A0M4LHB5_BIFLI</name>
<keyword evidence="2 3" id="KW-0143">Chaperone</keyword>
<dbReference type="Pfam" id="PF01774">
    <property type="entry name" value="UreD"/>
    <property type="match status" value="1"/>
</dbReference>
<evidence type="ECO:0000256" key="1">
    <source>
        <dbReference type="ARBA" id="ARBA00007177"/>
    </source>
</evidence>
<comment type="subcellular location">
    <subcellularLocation>
        <location evidence="3">Cytoplasm</location>
    </subcellularLocation>
</comment>
<evidence type="ECO:0000313" key="6">
    <source>
        <dbReference type="Proteomes" id="UP000067206"/>
    </source>
</evidence>
<evidence type="ECO:0000256" key="3">
    <source>
        <dbReference type="HAMAP-Rule" id="MF_01384"/>
    </source>
</evidence>
<organism evidence="5 6">
    <name type="scientific">Bifidobacterium longum subsp. infantis</name>
    <dbReference type="NCBI Taxonomy" id="1682"/>
    <lineage>
        <taxon>Bacteria</taxon>
        <taxon>Bacillati</taxon>
        <taxon>Actinomycetota</taxon>
        <taxon>Actinomycetes</taxon>
        <taxon>Bifidobacteriales</taxon>
        <taxon>Bifidobacteriaceae</taxon>
        <taxon>Bifidobacterium</taxon>
    </lineage>
</organism>
<dbReference type="PANTHER" id="PTHR33643:SF1">
    <property type="entry name" value="UREASE ACCESSORY PROTEIN D"/>
    <property type="match status" value="1"/>
</dbReference>
<evidence type="ECO:0000256" key="4">
    <source>
        <dbReference type="SAM" id="MobiDB-lite"/>
    </source>
</evidence>
<reference evidence="5 6" key="1">
    <citation type="submission" date="2014-12" db="EMBL/GenBank/DDBJ databases">
        <title>Complete genome sequence of Bifidobacterium longum subsp. infantis BT1.</title>
        <authorList>
            <person name="Kim J.F."/>
            <person name="Kwak M.-J."/>
        </authorList>
    </citation>
    <scope>NUCLEOTIDE SEQUENCE [LARGE SCALE GENOMIC DNA]</scope>
    <source>
        <strain evidence="5 6">BT1</strain>
    </source>
</reference>
<evidence type="ECO:0000313" key="5">
    <source>
        <dbReference type="EMBL" id="ALE08826.1"/>
    </source>
</evidence>
<dbReference type="AlphaFoldDB" id="A0A0M4LHB5"/>
<dbReference type="HAMAP" id="MF_01384">
    <property type="entry name" value="UreD"/>
    <property type="match status" value="1"/>
</dbReference>
<gene>
    <name evidence="3" type="primary">ureD</name>
    <name evidence="5" type="ORF">RY67_772</name>
</gene>
<sequence length="284" mass="31919">MPESTFRMSTAFRHGRTKVDDLYFEAPFKLMTPFHDGAHTDCMVMLASPGFLGGDVAHIECTFGADTDTTMRTQSYEKVLDTADGEAKRTIDLTVLDNAKAVFLPFPVIPFAHSVFSNVTNAHIGAQSSFMYADVVTCGRVGMWERWKMRRFSSSTRVYVDEASEEGGPRSRPRGDGGESASRLVFADRLLLEPDRFTYTDTAMWREFTHCGMAYLHVPRRESRRTQMTAEDELVERIRALAHDRGPRGEIGVSRQNEGIAVRLLTDRGDDAFGFLAEVAQLLR</sequence>
<dbReference type="PANTHER" id="PTHR33643">
    <property type="entry name" value="UREASE ACCESSORY PROTEIN D"/>
    <property type="match status" value="1"/>
</dbReference>
<comment type="function">
    <text evidence="3">Required for maturation of urease via the functional incorporation of the urease nickel metallocenter.</text>
</comment>
<dbReference type="RefSeq" id="WP_060620386.1">
    <property type="nucleotide sequence ID" value="NZ_CP010411.1"/>
</dbReference>
<comment type="subunit">
    <text evidence="3">UreD, UreF and UreG form a complex that acts as a GTP-hydrolysis-dependent molecular chaperone, activating the urease apoprotein by helping to assemble the nickel containing metallocenter of UreC. The UreE protein probably delivers the nickel.</text>
</comment>
<comment type="similarity">
    <text evidence="1 3">Belongs to the UreD family.</text>
</comment>
<protein>
    <recommendedName>
        <fullName evidence="3">Urease accessory protein UreD</fullName>
    </recommendedName>
</protein>
<dbReference type="GO" id="GO:0005737">
    <property type="term" value="C:cytoplasm"/>
    <property type="evidence" value="ECO:0007669"/>
    <property type="project" value="UniProtKB-SubCell"/>
</dbReference>
<keyword evidence="3" id="KW-0963">Cytoplasm</keyword>
<dbReference type="EMBL" id="CP010411">
    <property type="protein sequence ID" value="ALE08826.1"/>
    <property type="molecule type" value="Genomic_DNA"/>
</dbReference>